<dbReference type="SMART" id="SM01289">
    <property type="entry name" value="PYRIN"/>
    <property type="match status" value="1"/>
</dbReference>
<organism evidence="2 3">
    <name type="scientific">Seriola lalandi dorsalis</name>
    <dbReference type="NCBI Taxonomy" id="1841481"/>
    <lineage>
        <taxon>Eukaryota</taxon>
        <taxon>Metazoa</taxon>
        <taxon>Chordata</taxon>
        <taxon>Craniata</taxon>
        <taxon>Vertebrata</taxon>
        <taxon>Euteleostomi</taxon>
        <taxon>Actinopterygii</taxon>
        <taxon>Neopterygii</taxon>
        <taxon>Teleostei</taxon>
        <taxon>Neoteleostei</taxon>
        <taxon>Acanthomorphata</taxon>
        <taxon>Carangaria</taxon>
        <taxon>Carangiformes</taxon>
        <taxon>Carangidae</taxon>
        <taxon>Seriola</taxon>
    </lineage>
</organism>
<feature type="domain" description="Pyrin" evidence="1">
    <location>
        <begin position="5"/>
        <end position="65"/>
    </location>
</feature>
<dbReference type="Ensembl" id="ENSSLDT00000029557.1">
    <property type="protein sequence ID" value="ENSSLDP00000028710.1"/>
    <property type="gene ID" value="ENSSLDG00000022198.1"/>
</dbReference>
<dbReference type="AlphaFoldDB" id="A0A3B4YDC0"/>
<proteinExistence type="predicted"/>
<reference evidence="2" key="1">
    <citation type="submission" date="2025-08" db="UniProtKB">
        <authorList>
            <consortium name="Ensembl"/>
        </authorList>
    </citation>
    <scope>IDENTIFICATION</scope>
</reference>
<accession>A0A3B4YDC0</accession>
<protein>
    <recommendedName>
        <fullName evidence="1">Pyrin domain-containing protein</fullName>
    </recommendedName>
</protein>
<evidence type="ECO:0000313" key="2">
    <source>
        <dbReference type="Ensembl" id="ENSSLDP00000028710.1"/>
    </source>
</evidence>
<dbReference type="SUPFAM" id="SSF47986">
    <property type="entry name" value="DEATH domain"/>
    <property type="match status" value="1"/>
</dbReference>
<keyword evidence="3" id="KW-1185">Reference proteome</keyword>
<name>A0A3B4YDC0_SERLL</name>
<reference evidence="2" key="2">
    <citation type="submission" date="2025-09" db="UniProtKB">
        <authorList>
            <consortium name="Ensembl"/>
        </authorList>
    </citation>
    <scope>IDENTIFICATION</scope>
</reference>
<dbReference type="PROSITE" id="PS50824">
    <property type="entry name" value="DAPIN"/>
    <property type="match status" value="1"/>
</dbReference>
<dbReference type="Proteomes" id="UP000261360">
    <property type="component" value="Unplaced"/>
</dbReference>
<dbReference type="STRING" id="1841481.ENSSLDP00000028710"/>
<dbReference type="Gene3D" id="1.10.533.10">
    <property type="entry name" value="Death Domain, Fas"/>
    <property type="match status" value="1"/>
</dbReference>
<dbReference type="GeneTree" id="ENSGT01090000260202"/>
<dbReference type="InterPro" id="IPR011029">
    <property type="entry name" value="DEATH-like_dom_sf"/>
</dbReference>
<sequence>SQKTASDHPKQMILNTLDELTDEEFDKFRWYLQQQPDILASVAIPKSHLEKANRWETVDKIVEKHDQQSVKVVKNILKKINRNDLVEKLVHTVHWRLSGQDSFDYKVRT</sequence>
<evidence type="ECO:0000259" key="1">
    <source>
        <dbReference type="PROSITE" id="PS50824"/>
    </source>
</evidence>
<evidence type="ECO:0000313" key="3">
    <source>
        <dbReference type="Proteomes" id="UP000261360"/>
    </source>
</evidence>
<dbReference type="Pfam" id="PF02758">
    <property type="entry name" value="PYRIN"/>
    <property type="match status" value="1"/>
</dbReference>
<dbReference type="InterPro" id="IPR004020">
    <property type="entry name" value="DAPIN"/>
</dbReference>